<accession>A0ABS3BNY4</accession>
<comment type="caution">
    <text evidence="1">The sequence shown here is derived from an EMBL/GenBank/DDBJ whole genome shotgun (WGS) entry which is preliminary data.</text>
</comment>
<dbReference type="InterPro" id="IPR050900">
    <property type="entry name" value="Transposase_IS3/IS150/IS904"/>
</dbReference>
<proteinExistence type="predicted"/>
<dbReference type="Proteomes" id="UP000664698">
    <property type="component" value="Unassembled WGS sequence"/>
</dbReference>
<protein>
    <submittedName>
        <fullName evidence="1">Uncharacterized protein</fullName>
    </submittedName>
</protein>
<name>A0ABS3BNY4_9BACT</name>
<dbReference type="PANTHER" id="PTHR46889:SF5">
    <property type="entry name" value="INTEGRASE PROTEIN"/>
    <property type="match status" value="1"/>
</dbReference>
<keyword evidence="2" id="KW-1185">Reference proteome</keyword>
<organism evidence="1 2">
    <name type="scientific">Algoriphagus aestuariicola</name>
    <dbReference type="NCBI Taxonomy" id="1852016"/>
    <lineage>
        <taxon>Bacteria</taxon>
        <taxon>Pseudomonadati</taxon>
        <taxon>Bacteroidota</taxon>
        <taxon>Cytophagia</taxon>
        <taxon>Cytophagales</taxon>
        <taxon>Cyclobacteriaceae</taxon>
        <taxon>Algoriphagus</taxon>
    </lineage>
</organism>
<dbReference type="EMBL" id="JAFKCW010000002">
    <property type="protein sequence ID" value="MBN7800873.1"/>
    <property type="molecule type" value="Genomic_DNA"/>
</dbReference>
<dbReference type="PANTHER" id="PTHR46889">
    <property type="entry name" value="TRANSPOSASE INSF FOR INSERTION SEQUENCE IS3B-RELATED"/>
    <property type="match status" value="1"/>
</dbReference>
<dbReference type="RefSeq" id="WP_206568862.1">
    <property type="nucleotide sequence ID" value="NZ_JAFKCW010000002.1"/>
</dbReference>
<evidence type="ECO:0000313" key="2">
    <source>
        <dbReference type="Proteomes" id="UP000664698"/>
    </source>
</evidence>
<sequence length="151" mass="17549">MSVSAACLYFGYSRTAYYGWTHARAKEESDLDLVLGLVRDQRTIHPRMGGKKLHHILKGEMERLGLKLGRDKFFALLGSSGLLVKRKRKYAVTTQSLVRYSQFQDHFNGKTWKGPHQAWVSDITYLRVGETFRYLFLITDAWSRKVVGWYL</sequence>
<gene>
    <name evidence="1" type="ORF">J0A67_08375</name>
</gene>
<evidence type="ECO:0000313" key="1">
    <source>
        <dbReference type="EMBL" id="MBN7800873.1"/>
    </source>
</evidence>
<dbReference type="InterPro" id="IPR012337">
    <property type="entry name" value="RNaseH-like_sf"/>
</dbReference>
<reference evidence="1 2" key="1">
    <citation type="submission" date="2021-03" db="EMBL/GenBank/DDBJ databases">
        <title>novel species isolated from a fishpond in China.</title>
        <authorList>
            <person name="Lu H."/>
            <person name="Cai Z."/>
        </authorList>
    </citation>
    <scope>NUCLEOTIDE SEQUENCE [LARGE SCALE GENOMIC DNA]</scope>
    <source>
        <strain evidence="1 2">JCM 31546</strain>
    </source>
</reference>
<dbReference type="SUPFAM" id="SSF53098">
    <property type="entry name" value="Ribonuclease H-like"/>
    <property type="match status" value="1"/>
</dbReference>